<evidence type="ECO:0000256" key="3">
    <source>
        <dbReference type="ARBA" id="ARBA00022989"/>
    </source>
</evidence>
<keyword evidence="9" id="KW-1185">Reference proteome</keyword>
<name>A0A816CP87_ADIRI</name>
<dbReference type="PANTHER" id="PTHR11132">
    <property type="entry name" value="SOLUTE CARRIER FAMILY 35"/>
    <property type="match status" value="1"/>
</dbReference>
<evidence type="ECO:0000313" key="9">
    <source>
        <dbReference type="Proteomes" id="UP000663828"/>
    </source>
</evidence>
<feature type="transmembrane region" description="Helical" evidence="5">
    <location>
        <begin position="202"/>
        <end position="222"/>
    </location>
</feature>
<comment type="caution">
    <text evidence="8">The sequence shown here is derived from an EMBL/GenBank/DDBJ whole genome shotgun (WGS) entry which is preliminary data.</text>
</comment>
<comment type="subcellular location">
    <subcellularLocation>
        <location evidence="1">Membrane</location>
        <topology evidence="1">Multi-pass membrane protein</topology>
    </subcellularLocation>
</comment>
<dbReference type="EMBL" id="CAJNOJ010000114">
    <property type="protein sequence ID" value="CAF1140247.1"/>
    <property type="molecule type" value="Genomic_DNA"/>
</dbReference>
<protein>
    <recommendedName>
        <fullName evidence="6">Sugar phosphate transporter domain-containing protein</fullName>
    </recommendedName>
</protein>
<evidence type="ECO:0000256" key="2">
    <source>
        <dbReference type="ARBA" id="ARBA00022692"/>
    </source>
</evidence>
<dbReference type="EMBL" id="CAJNOR010007765">
    <property type="protein sequence ID" value="CAF1622901.1"/>
    <property type="molecule type" value="Genomic_DNA"/>
</dbReference>
<evidence type="ECO:0000256" key="1">
    <source>
        <dbReference type="ARBA" id="ARBA00004141"/>
    </source>
</evidence>
<evidence type="ECO:0000259" key="6">
    <source>
        <dbReference type="Pfam" id="PF03151"/>
    </source>
</evidence>
<feature type="transmembrane region" description="Helical" evidence="5">
    <location>
        <begin position="237"/>
        <end position="260"/>
    </location>
</feature>
<keyword evidence="3 5" id="KW-1133">Transmembrane helix</keyword>
<organism evidence="8 9">
    <name type="scientific">Adineta ricciae</name>
    <name type="common">Rotifer</name>
    <dbReference type="NCBI Taxonomy" id="249248"/>
    <lineage>
        <taxon>Eukaryota</taxon>
        <taxon>Metazoa</taxon>
        <taxon>Spiralia</taxon>
        <taxon>Gnathifera</taxon>
        <taxon>Rotifera</taxon>
        <taxon>Eurotatoria</taxon>
        <taxon>Bdelloidea</taxon>
        <taxon>Adinetida</taxon>
        <taxon>Adinetidae</taxon>
        <taxon>Adineta</taxon>
    </lineage>
</organism>
<dbReference type="Pfam" id="PF03151">
    <property type="entry name" value="TPT"/>
    <property type="match status" value="1"/>
</dbReference>
<dbReference type="Proteomes" id="UP000663852">
    <property type="component" value="Unassembled WGS sequence"/>
</dbReference>
<keyword evidence="2 5" id="KW-0812">Transmembrane</keyword>
<evidence type="ECO:0000313" key="7">
    <source>
        <dbReference type="EMBL" id="CAF1140247.1"/>
    </source>
</evidence>
<feature type="transmembrane region" description="Helical" evidence="5">
    <location>
        <begin position="20"/>
        <end position="37"/>
    </location>
</feature>
<feature type="transmembrane region" description="Helical" evidence="5">
    <location>
        <begin position="286"/>
        <end position="310"/>
    </location>
</feature>
<accession>A0A816CP87</accession>
<dbReference type="InterPro" id="IPR004853">
    <property type="entry name" value="Sugar_P_trans_dom"/>
</dbReference>
<proteinExistence type="predicted"/>
<dbReference type="AlphaFoldDB" id="A0A816CP87"/>
<feature type="transmembrane region" description="Helical" evidence="5">
    <location>
        <begin position="43"/>
        <end position="65"/>
    </location>
</feature>
<feature type="transmembrane region" description="Helical" evidence="5">
    <location>
        <begin position="114"/>
        <end position="132"/>
    </location>
</feature>
<evidence type="ECO:0000256" key="5">
    <source>
        <dbReference type="SAM" id="Phobius"/>
    </source>
</evidence>
<dbReference type="Proteomes" id="UP000663828">
    <property type="component" value="Unassembled WGS sequence"/>
</dbReference>
<feature type="transmembrane region" description="Helical" evidence="5">
    <location>
        <begin position="86"/>
        <end position="108"/>
    </location>
</feature>
<gene>
    <name evidence="7" type="ORF">EDS130_LOCUS22047</name>
    <name evidence="8" type="ORF">XAT740_LOCUS50494</name>
</gene>
<dbReference type="GO" id="GO:0016020">
    <property type="term" value="C:membrane"/>
    <property type="evidence" value="ECO:0007669"/>
    <property type="project" value="UniProtKB-SubCell"/>
</dbReference>
<sequence length="793" mass="91813">MMQTNSICCDDISQQNSSTIVVLIIYCISGTFLTLLNKITVALFPYANLLLIVQNTFAVVLLIFCSRYFRSAFGVLPRLNRTVLQLWMPLVLLFVLMLISSLNALMYVSVPTVIVMRNLTSLFVAFLEYLFLNHKTNRLSIFILLGMLGGAGLYAKHDFTFNVQGYVWLSVNIISTSVYQIYIKTIIHSAYFENIGPIRMSYYNNLLSLPVLWIIVCVTGELRRLMMNFELEHSQTMLSIILILMSSLLGFSLSISAFALNKLISATSMMVANNVNKFSLIVLSEILVKSTLDIIASIGAISVLFLGWLYSQTTKSASKSCFVILTIILIIFAALIETQYIKTLRFGNDDYYYKDFQPIMYNQTISYRYPMKAITSMKQRQGYDIYRAYLPQSNKARRSTPRIEVRHVQDYPLPENCRNRNASIWKTCDAHQCQPYTGSINWNYPRKTIFGENITEFNNRILEIAWGPNPPSIDLYLRGGCHGIMEMKYLFESIELFWPRFLGSVIIVLDVSDEPIMKYFLPQHPTHHYLVTFEHTPCLPGRVFNQYSYLNLDRHSRAEYIVTIDSDCIFHAPVTPDLIFRQGKIILPSSQSFQPDLWRRPLEAVMGAGMYDGHYMVTQPVTFARTTFLEFREWFYETKGKCYEDHLAQLSPVHYQEFCWMCQVGSYLERGHAKKNDYDRYWYQHFDNESLEPMIRFAIHVPYEPFSASAVQCREVICYEKSVNEIIRQGLCRAFGPSIFPDCLHNINFNYVNNVTFSYAQFEIQAANRSARIHALNQYFQRLARVTMIALDH</sequence>
<reference evidence="8" key="1">
    <citation type="submission" date="2021-02" db="EMBL/GenBank/DDBJ databases">
        <authorList>
            <person name="Nowell W R."/>
        </authorList>
    </citation>
    <scope>NUCLEOTIDE SEQUENCE</scope>
</reference>
<feature type="domain" description="Sugar phosphate transporter" evidence="6">
    <location>
        <begin position="23"/>
        <end position="311"/>
    </location>
</feature>
<feature type="transmembrane region" description="Helical" evidence="5">
    <location>
        <begin position="139"/>
        <end position="157"/>
    </location>
</feature>
<evidence type="ECO:0000313" key="8">
    <source>
        <dbReference type="EMBL" id="CAF1622901.1"/>
    </source>
</evidence>
<evidence type="ECO:0000256" key="4">
    <source>
        <dbReference type="ARBA" id="ARBA00023136"/>
    </source>
</evidence>
<dbReference type="InterPro" id="IPR050186">
    <property type="entry name" value="TPT_transporter"/>
</dbReference>
<keyword evidence="4 5" id="KW-0472">Membrane</keyword>
<dbReference type="OrthoDB" id="10010671at2759"/>
<feature type="transmembrane region" description="Helical" evidence="5">
    <location>
        <begin position="316"/>
        <end position="336"/>
    </location>
</feature>